<evidence type="ECO:0000313" key="1">
    <source>
        <dbReference type="EMBL" id="RDU97005.1"/>
    </source>
</evidence>
<dbReference type="AlphaFoldDB" id="A0A3D8JWC4"/>
<evidence type="ECO:0000313" key="2">
    <source>
        <dbReference type="Proteomes" id="UP000256838"/>
    </source>
</evidence>
<reference evidence="1 2" key="1">
    <citation type="submission" date="2018-08" db="EMBL/GenBank/DDBJ databases">
        <title>Paraburkholderia sp. DHOM06 isolated from forest soil.</title>
        <authorList>
            <person name="Gao Z.-H."/>
            <person name="Qiu L.-H."/>
        </authorList>
    </citation>
    <scope>NUCLEOTIDE SEQUENCE [LARGE SCALE GENOMIC DNA]</scope>
    <source>
        <strain evidence="1 2">DHOM06</strain>
    </source>
</reference>
<protein>
    <submittedName>
        <fullName evidence="1">Uncharacterized protein</fullName>
    </submittedName>
</protein>
<dbReference type="EMBL" id="QRGA01000011">
    <property type="protein sequence ID" value="RDU97005.1"/>
    <property type="molecule type" value="Genomic_DNA"/>
</dbReference>
<dbReference type="Proteomes" id="UP000256838">
    <property type="component" value="Unassembled WGS sequence"/>
</dbReference>
<organism evidence="1 2">
    <name type="scientific">Trinickia dinghuensis</name>
    <dbReference type="NCBI Taxonomy" id="2291023"/>
    <lineage>
        <taxon>Bacteria</taxon>
        <taxon>Pseudomonadati</taxon>
        <taxon>Pseudomonadota</taxon>
        <taxon>Betaproteobacteria</taxon>
        <taxon>Burkholderiales</taxon>
        <taxon>Burkholderiaceae</taxon>
        <taxon>Trinickia</taxon>
    </lineage>
</organism>
<keyword evidence="2" id="KW-1185">Reference proteome</keyword>
<comment type="caution">
    <text evidence="1">The sequence shown here is derived from an EMBL/GenBank/DDBJ whole genome shotgun (WGS) entry which is preliminary data.</text>
</comment>
<gene>
    <name evidence="1" type="ORF">DWV00_20325</name>
</gene>
<proteinExistence type="predicted"/>
<accession>A0A3D8JWC4</accession>
<sequence>MHRFVDQDAHVWRGGHWHHSHHDGRFGWWWVVGGLWYFYPQPVYPYPDAFSPGDVEYGSSEAGQYWYYCESAGQYYPYVTDCPEGWEAVVPEDDDQ</sequence>
<name>A0A3D8JWC4_9BURK</name>